<dbReference type="EMBL" id="WQPS01000022">
    <property type="protein sequence ID" value="MBT9811281.1"/>
    <property type="molecule type" value="Genomic_DNA"/>
</dbReference>
<protein>
    <submittedName>
        <fullName evidence="3">DUF126 domain-containing protein</fullName>
    </submittedName>
</protein>
<organism evidence="3 4">
    <name type="scientific">Enterocloster citroniae</name>
    <dbReference type="NCBI Taxonomy" id="358743"/>
    <lineage>
        <taxon>Bacteria</taxon>
        <taxon>Bacillati</taxon>
        <taxon>Bacillota</taxon>
        <taxon>Clostridia</taxon>
        <taxon>Lachnospirales</taxon>
        <taxon>Lachnospiraceae</taxon>
        <taxon>Enterocloster</taxon>
    </lineage>
</organism>
<comment type="caution">
    <text evidence="3">The sequence shown here is derived from an EMBL/GenBank/DDBJ whole genome shotgun (WGS) entry which is preliminary data.</text>
</comment>
<dbReference type="SUPFAM" id="SSF52016">
    <property type="entry name" value="LeuD/IlvD-like"/>
    <property type="match status" value="1"/>
</dbReference>
<evidence type="ECO:0000313" key="4">
    <source>
        <dbReference type="Proteomes" id="UP000708338"/>
    </source>
</evidence>
<name>A0A3E2VB55_9FIRM</name>
<accession>A0A3E2VB55</accession>
<evidence type="ECO:0000256" key="1">
    <source>
        <dbReference type="ARBA" id="ARBA00023239"/>
    </source>
</evidence>
<dbReference type="PANTHER" id="PTHR36577">
    <property type="entry name" value="DUF521 DOMAIN PROTEIN (AFU_ORTHOLOGUE AFUA_6G00490)"/>
    <property type="match status" value="1"/>
</dbReference>
<gene>
    <name evidence="3" type="ORF">GPL26_16770</name>
</gene>
<reference evidence="3" key="1">
    <citation type="journal article" date="2021" name="Gut Microbes">
        <title>A synthetic consortium of 100 gut commensals modulates the composition and function in a colon model of the microbiome of elderly subjects.</title>
        <authorList>
            <person name="Perez M."/>
            <person name="Ntemiri A."/>
            <person name="Tan H."/>
            <person name="Harris H.M.B."/>
            <person name="Roager H.M."/>
            <person name="Ribiere C."/>
            <person name="O'Toole P.W."/>
        </authorList>
    </citation>
    <scope>NUCLEOTIDE SEQUENCE</scope>
    <source>
        <strain evidence="3">MCC335</strain>
    </source>
</reference>
<feature type="domain" description="Phosphomevalonate dehydratase small subunit-like" evidence="2">
    <location>
        <begin position="27"/>
        <end position="112"/>
    </location>
</feature>
<dbReference type="PANTHER" id="PTHR36577:SF3">
    <property type="entry name" value="DUF521 DOMAIN PROTEIN (AFU_ORTHOLOGUE AFUA_6G00490)"/>
    <property type="match status" value="1"/>
</dbReference>
<dbReference type="InterPro" id="IPR002840">
    <property type="entry name" value="PMDh-S-like_dom"/>
</dbReference>
<dbReference type="GO" id="GO:0016829">
    <property type="term" value="F:lyase activity"/>
    <property type="evidence" value="ECO:0007669"/>
    <property type="project" value="UniProtKB-KW"/>
</dbReference>
<dbReference type="Gene3D" id="3.50.30.10">
    <property type="entry name" value="Phosphohistidine domain"/>
    <property type="match status" value="1"/>
</dbReference>
<dbReference type="Proteomes" id="UP000708338">
    <property type="component" value="Unassembled WGS sequence"/>
</dbReference>
<dbReference type="AlphaFoldDB" id="A0A3E2VB55"/>
<keyword evidence="1" id="KW-0456">Lyase</keyword>
<dbReference type="RefSeq" id="WP_083425161.1">
    <property type="nucleotide sequence ID" value="NZ_CABJDD010000011.1"/>
</dbReference>
<sequence length="141" mass="15737">MEKITVKCKTAVYGNVRAELLWANEPMSFWGTVDPRSGVIRDNRHSLYQKNMSGKVLAFTTPKGSSGTGLIILEQIRTGCAPAAIINLRSDPVVLTGPIIAKRFYNVDIPVVNISEEDYAKLEGAKEVEFFADRDEIHVYY</sequence>
<proteinExistence type="predicted"/>
<evidence type="ECO:0000259" key="2">
    <source>
        <dbReference type="Pfam" id="PF01989"/>
    </source>
</evidence>
<evidence type="ECO:0000313" key="3">
    <source>
        <dbReference type="EMBL" id="MBT9811281.1"/>
    </source>
</evidence>
<dbReference type="Pfam" id="PF01989">
    <property type="entry name" value="AcnX_swivel_put"/>
    <property type="match status" value="1"/>
</dbReference>